<gene>
    <name evidence="2" type="ORF">Ahy_B02g060325</name>
</gene>
<keyword evidence="3" id="KW-1185">Reference proteome</keyword>
<keyword evidence="1" id="KW-0175">Coiled coil</keyword>
<sequence length="191" mass="22320">MVLEWLRPDVKKALDIHWETDEGFMRRHLTNRAKRASVRSSKYTGGSTTFMKTKASLSKTLDRDATMKETFKYTHTLKENNERFADQRSANHYNISEPYKNPDYELGLFFANNLRISTLRASSTFTSSPVNPEDSIDLRDQVQNLTQSLHQQAQQLQQSEERYNEILARMSDTNSLKLVLRQKLEQIQQML</sequence>
<proteinExistence type="predicted"/>
<dbReference type="Proteomes" id="UP000289738">
    <property type="component" value="Chromosome B02"/>
</dbReference>
<dbReference type="AlphaFoldDB" id="A0A445AIA7"/>
<reference evidence="2 3" key="1">
    <citation type="submission" date="2019-01" db="EMBL/GenBank/DDBJ databases">
        <title>Sequencing of cultivated peanut Arachis hypogaea provides insights into genome evolution and oil improvement.</title>
        <authorList>
            <person name="Chen X."/>
        </authorList>
    </citation>
    <scope>NUCLEOTIDE SEQUENCE [LARGE SCALE GENOMIC DNA]</scope>
    <source>
        <strain evidence="3">cv. Fuhuasheng</strain>
        <tissue evidence="2">Leaves</tissue>
    </source>
</reference>
<comment type="caution">
    <text evidence="2">The sequence shown here is derived from an EMBL/GenBank/DDBJ whole genome shotgun (WGS) entry which is preliminary data.</text>
</comment>
<evidence type="ECO:0000313" key="2">
    <source>
        <dbReference type="EMBL" id="RYR26161.1"/>
    </source>
</evidence>
<feature type="coiled-coil region" evidence="1">
    <location>
        <begin position="139"/>
        <end position="169"/>
    </location>
</feature>
<evidence type="ECO:0000256" key="1">
    <source>
        <dbReference type="SAM" id="Coils"/>
    </source>
</evidence>
<name>A0A445AIA7_ARAHY</name>
<protein>
    <submittedName>
        <fullName evidence="2">Uncharacterized protein</fullName>
    </submittedName>
</protein>
<dbReference type="EMBL" id="SDMP01000012">
    <property type="protein sequence ID" value="RYR26161.1"/>
    <property type="molecule type" value="Genomic_DNA"/>
</dbReference>
<accession>A0A445AIA7</accession>
<organism evidence="2 3">
    <name type="scientific">Arachis hypogaea</name>
    <name type="common">Peanut</name>
    <dbReference type="NCBI Taxonomy" id="3818"/>
    <lineage>
        <taxon>Eukaryota</taxon>
        <taxon>Viridiplantae</taxon>
        <taxon>Streptophyta</taxon>
        <taxon>Embryophyta</taxon>
        <taxon>Tracheophyta</taxon>
        <taxon>Spermatophyta</taxon>
        <taxon>Magnoliopsida</taxon>
        <taxon>eudicotyledons</taxon>
        <taxon>Gunneridae</taxon>
        <taxon>Pentapetalae</taxon>
        <taxon>rosids</taxon>
        <taxon>fabids</taxon>
        <taxon>Fabales</taxon>
        <taxon>Fabaceae</taxon>
        <taxon>Papilionoideae</taxon>
        <taxon>50 kb inversion clade</taxon>
        <taxon>dalbergioids sensu lato</taxon>
        <taxon>Dalbergieae</taxon>
        <taxon>Pterocarpus clade</taxon>
        <taxon>Arachis</taxon>
    </lineage>
</organism>
<evidence type="ECO:0000313" key="3">
    <source>
        <dbReference type="Proteomes" id="UP000289738"/>
    </source>
</evidence>